<accession>A0A9X0WLK5</accession>
<evidence type="ECO:0000259" key="3">
    <source>
        <dbReference type="Pfam" id="PF24346"/>
    </source>
</evidence>
<dbReference type="EMBL" id="NRSD01000080">
    <property type="protein sequence ID" value="MBK1646992.1"/>
    <property type="molecule type" value="Genomic_DNA"/>
</dbReference>
<comment type="caution">
    <text evidence="4">The sequence shown here is derived from an EMBL/GenBank/DDBJ whole genome shotgun (WGS) entry which is preliminary data.</text>
</comment>
<feature type="region of interest" description="Disordered" evidence="1">
    <location>
        <begin position="364"/>
        <end position="443"/>
    </location>
</feature>
<dbReference type="NCBIfam" id="TIGR01451">
    <property type="entry name" value="B_ant_repeat"/>
    <property type="match status" value="2"/>
</dbReference>
<dbReference type="Pfam" id="PF24346">
    <property type="entry name" value="DUF7507"/>
    <property type="match status" value="2"/>
</dbReference>
<keyword evidence="5" id="KW-1185">Reference proteome</keyword>
<dbReference type="InterPro" id="IPR055354">
    <property type="entry name" value="DUF7507"/>
</dbReference>
<dbReference type="Pfam" id="PF19076">
    <property type="entry name" value="CshA_repeat"/>
    <property type="match status" value="2"/>
</dbReference>
<proteinExistence type="predicted"/>
<evidence type="ECO:0000256" key="1">
    <source>
        <dbReference type="SAM" id="MobiDB-lite"/>
    </source>
</evidence>
<feature type="non-terminal residue" evidence="4">
    <location>
        <position position="443"/>
    </location>
</feature>
<feature type="domain" description="CshA" evidence="2">
    <location>
        <begin position="2"/>
        <end position="49"/>
    </location>
</feature>
<evidence type="ECO:0000313" key="4">
    <source>
        <dbReference type="EMBL" id="MBK1646992.1"/>
    </source>
</evidence>
<feature type="compositionally biased region" description="Polar residues" evidence="1">
    <location>
        <begin position="152"/>
        <end position="162"/>
    </location>
</feature>
<name>A0A9X0WLK5_9GAMM</name>
<feature type="region of interest" description="Disordered" evidence="1">
    <location>
        <begin position="206"/>
        <end position="234"/>
    </location>
</feature>
<feature type="domain" description="DUF7507" evidence="3">
    <location>
        <begin position="60"/>
        <end position="153"/>
    </location>
</feature>
<sequence>GKTKTVEGEGTWTVDADTGAITFTPEAGFEGNPTPIQYQVSDDLGTPSNPATVTVTYLGAPALTLAKELSGANPDPVVFGSVLTYTVTATNDGDVTLTNVVVSDDLITPDEITCASVAPGATCELVGTYTVTLADASAAVVVNTASVDSDQTDPQTTELSTPVQPPVAPTAEDDASLDNPMGTPVTLPVVDNDAAADGRTLDPTTVVIDGADAGSDGKTKTVEGEGTWTVDPDTGAITFTPESGFEGNPTPIQYQVSDDLGTPSNPATVTVTYLGAPALTLAKVLSGANPDPVVFGSVLTYTVTATNDGDVTLTNVVVSDDLITPDEITCASVAPGATCELVGTYTVTLADAIAAVVVNTASVDSDQTDPETTELSTPVQPPVAPTAEDDASLDNPMGTPVTLPVVDNDAAADGRTLDPTTVVIDGADAGSDGKTKTVEGEGT</sequence>
<gene>
    <name evidence="4" type="ORF">CKO25_20735</name>
</gene>
<reference evidence="4 5" key="1">
    <citation type="journal article" date="2020" name="Microorganisms">
        <title>Osmotic Adaptation and Compatible Solute Biosynthesis of Phototrophic Bacteria as Revealed from Genome Analyses.</title>
        <authorList>
            <person name="Imhoff J.F."/>
            <person name="Rahn T."/>
            <person name="Kunzel S."/>
            <person name="Keller A."/>
            <person name="Neulinger S.C."/>
        </authorList>
    </citation>
    <scope>NUCLEOTIDE SEQUENCE [LARGE SCALE GENOMIC DNA]</scope>
    <source>
        <strain evidence="4 5">DSM 21303</strain>
    </source>
</reference>
<feature type="domain" description="CshA" evidence="2">
    <location>
        <begin position="166"/>
        <end position="265"/>
    </location>
</feature>
<feature type="domain" description="DUF7507" evidence="3">
    <location>
        <begin position="276"/>
        <end position="369"/>
    </location>
</feature>
<dbReference type="NCBIfam" id="TIGR04225">
    <property type="entry name" value="CshA_fibril_rpt"/>
    <property type="match status" value="2"/>
</dbReference>
<feature type="non-terminal residue" evidence="4">
    <location>
        <position position="1"/>
    </location>
</feature>
<organism evidence="4 5">
    <name type="scientific">Thiocapsa imhoffii</name>
    <dbReference type="NCBI Taxonomy" id="382777"/>
    <lineage>
        <taxon>Bacteria</taxon>
        <taxon>Pseudomonadati</taxon>
        <taxon>Pseudomonadota</taxon>
        <taxon>Gammaproteobacteria</taxon>
        <taxon>Chromatiales</taxon>
        <taxon>Chromatiaceae</taxon>
        <taxon>Thiocapsa</taxon>
    </lineage>
</organism>
<protein>
    <recommendedName>
        <fullName evidence="6">DUF11 domain-containing protein</fullName>
    </recommendedName>
</protein>
<dbReference type="Proteomes" id="UP001138802">
    <property type="component" value="Unassembled WGS sequence"/>
</dbReference>
<feature type="region of interest" description="Disordered" evidence="1">
    <location>
        <begin position="147"/>
        <end position="179"/>
    </location>
</feature>
<feature type="compositionally biased region" description="Basic and acidic residues" evidence="1">
    <location>
        <begin position="431"/>
        <end position="443"/>
    </location>
</feature>
<dbReference type="InterPro" id="IPR026395">
    <property type="entry name" value="CshA_fibril"/>
</dbReference>
<dbReference type="InterPro" id="IPR047589">
    <property type="entry name" value="DUF11_rpt"/>
</dbReference>
<evidence type="ECO:0000313" key="5">
    <source>
        <dbReference type="Proteomes" id="UP001138802"/>
    </source>
</evidence>
<evidence type="ECO:0000259" key="2">
    <source>
        <dbReference type="Pfam" id="PF19076"/>
    </source>
</evidence>
<evidence type="ECO:0008006" key="6">
    <source>
        <dbReference type="Google" id="ProtNLM"/>
    </source>
</evidence>
<dbReference type="AlphaFoldDB" id="A0A9X0WLK5"/>